<evidence type="ECO:0000313" key="1">
    <source>
        <dbReference type="EMBL" id="KKN76898.1"/>
    </source>
</evidence>
<organism evidence="1">
    <name type="scientific">marine sediment metagenome</name>
    <dbReference type="NCBI Taxonomy" id="412755"/>
    <lineage>
        <taxon>unclassified sequences</taxon>
        <taxon>metagenomes</taxon>
        <taxon>ecological metagenomes</taxon>
    </lineage>
</organism>
<comment type="caution">
    <text evidence="1">The sequence shown here is derived from an EMBL/GenBank/DDBJ whole genome shotgun (WGS) entry which is preliminary data.</text>
</comment>
<proteinExistence type="predicted"/>
<sequence>MRSREEILQSPSGLENKMLEVLFDIRELLIKEMKRKKKVTKMKKK</sequence>
<dbReference type="AlphaFoldDB" id="A0A0F9WF47"/>
<reference evidence="1" key="1">
    <citation type="journal article" date="2015" name="Nature">
        <title>Complex archaea that bridge the gap between prokaryotes and eukaryotes.</title>
        <authorList>
            <person name="Spang A."/>
            <person name="Saw J.H."/>
            <person name="Jorgensen S.L."/>
            <person name="Zaremba-Niedzwiedzka K."/>
            <person name="Martijn J."/>
            <person name="Lind A.E."/>
            <person name="van Eijk R."/>
            <person name="Schleper C."/>
            <person name="Guy L."/>
            <person name="Ettema T.J."/>
        </authorList>
    </citation>
    <scope>NUCLEOTIDE SEQUENCE</scope>
</reference>
<gene>
    <name evidence="1" type="ORF">LCGC14_0365490</name>
</gene>
<dbReference type="EMBL" id="LAZR01000287">
    <property type="protein sequence ID" value="KKN76898.1"/>
    <property type="molecule type" value="Genomic_DNA"/>
</dbReference>
<name>A0A0F9WF47_9ZZZZ</name>
<protein>
    <submittedName>
        <fullName evidence="1">Uncharacterized protein</fullName>
    </submittedName>
</protein>
<accession>A0A0F9WF47</accession>